<proteinExistence type="inferred from homology"/>
<dbReference type="GO" id="GO:0005634">
    <property type="term" value="C:nucleus"/>
    <property type="evidence" value="ECO:0007669"/>
    <property type="project" value="TreeGrafter"/>
</dbReference>
<feature type="compositionally biased region" description="Polar residues" evidence="7">
    <location>
        <begin position="52"/>
        <end position="62"/>
    </location>
</feature>
<evidence type="ECO:0000256" key="3">
    <source>
        <dbReference type="ARBA" id="ARBA00022771"/>
    </source>
</evidence>
<protein>
    <recommendedName>
        <fullName evidence="8">Polycomb protein VEFS-Box domain-containing protein</fullName>
    </recommendedName>
</protein>
<dbReference type="GO" id="GO:0008270">
    <property type="term" value="F:zinc ion binding"/>
    <property type="evidence" value="ECO:0007669"/>
    <property type="project" value="UniProtKB-KW"/>
</dbReference>
<dbReference type="GO" id="GO:0031490">
    <property type="term" value="F:chromatin DNA binding"/>
    <property type="evidence" value="ECO:0007669"/>
    <property type="project" value="TreeGrafter"/>
</dbReference>
<keyword evidence="10" id="KW-1185">Reference proteome</keyword>
<evidence type="ECO:0000256" key="1">
    <source>
        <dbReference type="ARBA" id="ARBA00007416"/>
    </source>
</evidence>
<feature type="compositionally biased region" description="Low complexity" evidence="7">
    <location>
        <begin position="643"/>
        <end position="654"/>
    </location>
</feature>
<feature type="region of interest" description="Disordered" evidence="7">
    <location>
        <begin position="1"/>
        <end position="72"/>
    </location>
</feature>
<feature type="region of interest" description="Disordered" evidence="7">
    <location>
        <begin position="643"/>
        <end position="687"/>
    </location>
</feature>
<dbReference type="EMBL" id="JANCYW010000003">
    <property type="protein sequence ID" value="KAK4534881.1"/>
    <property type="molecule type" value="Genomic_DNA"/>
</dbReference>
<evidence type="ECO:0000256" key="2">
    <source>
        <dbReference type="ARBA" id="ARBA00022723"/>
    </source>
</evidence>
<comment type="similarity">
    <text evidence="1">Belongs to the VEFS (VRN2-EMF2-FIS2-SU(Z)12) family.</text>
</comment>
<evidence type="ECO:0000259" key="8">
    <source>
        <dbReference type="Pfam" id="PF09733"/>
    </source>
</evidence>
<comment type="caution">
    <text evidence="9">The sequence shown here is derived from an EMBL/GenBank/DDBJ whole genome shotgun (WGS) entry which is preliminary data.</text>
</comment>
<accession>A0AAV9IS34</accession>
<feature type="region of interest" description="Disordered" evidence="7">
    <location>
        <begin position="362"/>
        <end position="388"/>
    </location>
</feature>
<reference evidence="9 10" key="1">
    <citation type="submission" date="2022-07" db="EMBL/GenBank/DDBJ databases">
        <title>Genome-wide signatures of adaptation to extreme environments.</title>
        <authorList>
            <person name="Cho C.H."/>
            <person name="Yoon H.S."/>
        </authorList>
    </citation>
    <scope>NUCLEOTIDE SEQUENCE [LARGE SCALE GENOMIC DNA]</scope>
    <source>
        <strain evidence="9 10">DBV 063 E5</strain>
    </source>
</reference>
<gene>
    <name evidence="9" type="ORF">CDCA_CDCA03G0906</name>
</gene>
<keyword evidence="2" id="KW-0479">Metal-binding</keyword>
<dbReference type="PANTHER" id="PTHR22597:SF0">
    <property type="entry name" value="POLYCOMB PROTEIN SUZ12"/>
    <property type="match status" value="1"/>
</dbReference>
<dbReference type="Proteomes" id="UP001301350">
    <property type="component" value="Unassembled WGS sequence"/>
</dbReference>
<organism evidence="9 10">
    <name type="scientific">Cyanidium caldarium</name>
    <name type="common">Red alga</name>
    <dbReference type="NCBI Taxonomy" id="2771"/>
    <lineage>
        <taxon>Eukaryota</taxon>
        <taxon>Rhodophyta</taxon>
        <taxon>Bangiophyceae</taxon>
        <taxon>Cyanidiales</taxon>
        <taxon>Cyanidiaceae</taxon>
        <taxon>Cyanidium</taxon>
    </lineage>
</organism>
<dbReference type="InterPro" id="IPR019135">
    <property type="entry name" value="Polycomb_protein_VEFS-Box"/>
</dbReference>
<evidence type="ECO:0000256" key="4">
    <source>
        <dbReference type="ARBA" id="ARBA00022833"/>
    </source>
</evidence>
<dbReference type="Pfam" id="PF09733">
    <property type="entry name" value="VEFS-Box"/>
    <property type="match status" value="1"/>
</dbReference>
<evidence type="ECO:0000256" key="6">
    <source>
        <dbReference type="ARBA" id="ARBA00023163"/>
    </source>
</evidence>
<evidence type="ECO:0000256" key="7">
    <source>
        <dbReference type="SAM" id="MobiDB-lite"/>
    </source>
</evidence>
<evidence type="ECO:0000313" key="9">
    <source>
        <dbReference type="EMBL" id="KAK4534881.1"/>
    </source>
</evidence>
<feature type="domain" description="Polycomb protein VEFS-Box" evidence="8">
    <location>
        <begin position="692"/>
        <end position="816"/>
    </location>
</feature>
<dbReference type="AlphaFoldDB" id="A0AAV9IS34"/>
<dbReference type="PANTHER" id="PTHR22597">
    <property type="entry name" value="POLYCOMB GROUP PROTEIN"/>
    <property type="match status" value="1"/>
</dbReference>
<feature type="compositionally biased region" description="Low complexity" evidence="7">
    <location>
        <begin position="25"/>
        <end position="46"/>
    </location>
</feature>
<keyword evidence="6" id="KW-0804">Transcription</keyword>
<feature type="region of interest" description="Disordered" evidence="7">
    <location>
        <begin position="509"/>
        <end position="531"/>
    </location>
</feature>
<name>A0AAV9IS34_CYACA</name>
<sequence>MEDLGDEAGRESRSPTADVAVSSNTSGSPGGRASASTSTASRTAPPFLQRTLDISATTSPNASHPVRKRQRRHCCRSLDQVAAWATAAALGLPPPSSPDWSRRLRAAFLEQPDQLRLRLGPLWLAGAVRKVDVAPWTGSRPLDWSAASANTSGAGITEHPLQLTLALGDIGGVTNMLGHRPTYRCSTGPRSALQCSRRKASAGKTGTCPPVPWRVLARREVQVPLRSLTSATSSCAVTNARAVSSKQLVLDMKGELIGLLGRISRHEVPVLLLTETVTRLVVGWSSCNDHGGNRELSPVSETPMVSEGVCGLLPLADVDVAEWLPSGTFFIPIRSVDARAQLLECSLEWRSERLQGHQNAANVRPLPAGGRVNGGDGSGSVAPVEKSKDATQCDLLASTAEQPVQRYRAWLTQQTEHLTARMGNGAAAPQPDQHPQCTWCHWRFSSEERLWRHWDDFHHLRPVAAYAWARGNRAPNALPSPTSLAWLPGAMPPAVMSWPPRTDLAKTGAGRRTCLPPPLTPTRRQPTTPPRDWFMWRRTRRQRAREVDSGRETCGADVPATLQTSIPFTGKRPVDVAAADAVNDVVDDASSICSTLDAGRREPCATQVAAESAATHSRRTRRANLGLRTLDHIRCEAPPTAETMTAATTTTAPSTRKRATRRTTTTTTNAQDVPSRKRQRRWTEEVPGTTSRLFDRTYYHSMTLEPMTRAEVLSDYDSEVDGLDDAWVLRVAEQRLEQFTDVLPEENLLMRWWNAFIHRQPTPRSDRSVREAGVAFAAQLGTRCARGDAGCDAGAMRAALLMHLKALWHFHLVDVERLHESLTAFDTALAERATVDKLKAEHGSG</sequence>
<dbReference type="CDD" id="cd21553">
    <property type="entry name" value="VEFS-box_EMF2-like"/>
    <property type="match status" value="1"/>
</dbReference>
<evidence type="ECO:0000256" key="5">
    <source>
        <dbReference type="ARBA" id="ARBA00023015"/>
    </source>
</evidence>
<keyword evidence="3" id="KW-0863">Zinc-finger</keyword>
<keyword evidence="4" id="KW-0862">Zinc</keyword>
<keyword evidence="5" id="KW-0805">Transcription regulation</keyword>
<evidence type="ECO:0000313" key="10">
    <source>
        <dbReference type="Proteomes" id="UP001301350"/>
    </source>
</evidence>